<gene>
    <name evidence="2" type="ORF">Glove_372g15</name>
</gene>
<dbReference type="EMBL" id="PQFF01000335">
    <property type="protein sequence ID" value="RHZ58656.1"/>
    <property type="molecule type" value="Genomic_DNA"/>
</dbReference>
<dbReference type="Pfam" id="PF00651">
    <property type="entry name" value="BTB"/>
    <property type="match status" value="1"/>
</dbReference>
<protein>
    <recommendedName>
        <fullName evidence="1">BTB domain-containing protein</fullName>
    </recommendedName>
</protein>
<dbReference type="Gene3D" id="3.30.710.10">
    <property type="entry name" value="Potassium Channel Kv1.1, Chain A"/>
    <property type="match status" value="1"/>
</dbReference>
<evidence type="ECO:0000313" key="2">
    <source>
        <dbReference type="EMBL" id="RHZ58656.1"/>
    </source>
</evidence>
<name>A0A397HAQ8_9GLOM</name>
<comment type="caution">
    <text evidence="2">The sequence shown here is derived from an EMBL/GenBank/DDBJ whole genome shotgun (WGS) entry which is preliminary data.</text>
</comment>
<reference evidence="2 3" key="1">
    <citation type="submission" date="2018-08" db="EMBL/GenBank/DDBJ databases">
        <title>Genome and evolution of the arbuscular mycorrhizal fungus Diversispora epigaea (formerly Glomus versiforme) and its bacterial endosymbionts.</title>
        <authorList>
            <person name="Sun X."/>
            <person name="Fei Z."/>
            <person name="Harrison M."/>
        </authorList>
    </citation>
    <scope>NUCLEOTIDE SEQUENCE [LARGE SCALE GENOMIC DNA]</scope>
    <source>
        <strain evidence="2 3">IT104</strain>
    </source>
</reference>
<keyword evidence="3" id="KW-1185">Reference proteome</keyword>
<evidence type="ECO:0000259" key="1">
    <source>
        <dbReference type="Pfam" id="PF00651"/>
    </source>
</evidence>
<dbReference type="Proteomes" id="UP000266861">
    <property type="component" value="Unassembled WGS sequence"/>
</dbReference>
<dbReference type="OrthoDB" id="298084at2759"/>
<proteinExistence type="predicted"/>
<organism evidence="2 3">
    <name type="scientific">Diversispora epigaea</name>
    <dbReference type="NCBI Taxonomy" id="1348612"/>
    <lineage>
        <taxon>Eukaryota</taxon>
        <taxon>Fungi</taxon>
        <taxon>Fungi incertae sedis</taxon>
        <taxon>Mucoromycota</taxon>
        <taxon>Glomeromycotina</taxon>
        <taxon>Glomeromycetes</taxon>
        <taxon>Diversisporales</taxon>
        <taxon>Diversisporaceae</taxon>
        <taxon>Diversispora</taxon>
    </lineage>
</organism>
<accession>A0A397HAQ8</accession>
<sequence length="147" mass="17200">MNQRVIHNPYEFQILRGSKDGFVPRKFWDICNGNSNTIVVIKVKGTNEIIELLDDKEEYNIVIEVDHEQTKKTFTAARSTILRYRSPYFNKELKNTVPSIDNIIKTITIQNIPAQIFEIILKKKRRISRYSEVGIAKKLAPLRDQHE</sequence>
<evidence type="ECO:0000313" key="3">
    <source>
        <dbReference type="Proteomes" id="UP000266861"/>
    </source>
</evidence>
<feature type="domain" description="BTB" evidence="1">
    <location>
        <begin position="54"/>
        <end position="122"/>
    </location>
</feature>
<dbReference type="AlphaFoldDB" id="A0A397HAQ8"/>
<dbReference type="InterPro" id="IPR000210">
    <property type="entry name" value="BTB/POZ_dom"/>
</dbReference>
<dbReference type="SUPFAM" id="SSF54695">
    <property type="entry name" value="POZ domain"/>
    <property type="match status" value="1"/>
</dbReference>
<dbReference type="InterPro" id="IPR011333">
    <property type="entry name" value="SKP1/BTB/POZ_sf"/>
</dbReference>